<protein>
    <recommendedName>
        <fullName evidence="3">DUF2483 domain-containing protein</fullName>
    </recommendedName>
</protein>
<proteinExistence type="predicted"/>
<name>Q4L5H2_STAHJ</name>
<organism evidence="1 2">
    <name type="scientific">Staphylococcus haemolyticus (strain JCSC1435)</name>
    <dbReference type="NCBI Taxonomy" id="279808"/>
    <lineage>
        <taxon>Bacteria</taxon>
        <taxon>Bacillati</taxon>
        <taxon>Bacillota</taxon>
        <taxon>Bacilli</taxon>
        <taxon>Bacillales</taxon>
        <taxon>Staphylococcaceae</taxon>
        <taxon>Staphylococcus</taxon>
    </lineage>
</organism>
<dbReference type="HOGENOM" id="CLU_201262_0_0_9"/>
<dbReference type="AlphaFoldDB" id="Q4L5H2"/>
<dbReference type="Proteomes" id="UP000000543">
    <property type="component" value="Chromosome"/>
</dbReference>
<dbReference type="InterPro" id="IPR018918">
    <property type="entry name" value="DUF2483"/>
</dbReference>
<accession>Q4L5H2</accession>
<gene>
    <name evidence="1" type="ordered locus">SH1794</name>
</gene>
<sequence length="76" mass="8928">MMKETVTYLIKLKNAPYDLYIRNRPNAPEDTDYTRDKRRAREFDGLDKTSIDMTQHAAIKKVVTETTKYEEVGLDD</sequence>
<evidence type="ECO:0008006" key="3">
    <source>
        <dbReference type="Google" id="ProtNLM"/>
    </source>
</evidence>
<dbReference type="EMBL" id="AP006716">
    <property type="protein sequence ID" value="BAE05103.1"/>
    <property type="molecule type" value="Genomic_DNA"/>
</dbReference>
<dbReference type="Pfam" id="PF10656">
    <property type="entry name" value="DUF2483"/>
    <property type="match status" value="1"/>
</dbReference>
<dbReference type="KEGG" id="sha:SH1794"/>
<evidence type="ECO:0000313" key="1">
    <source>
        <dbReference type="EMBL" id="BAE05103.1"/>
    </source>
</evidence>
<dbReference type="eggNOG" id="ENOG50305C7">
    <property type="taxonomic scope" value="Bacteria"/>
</dbReference>
<evidence type="ECO:0000313" key="2">
    <source>
        <dbReference type="Proteomes" id="UP000000543"/>
    </source>
</evidence>
<reference evidence="1 2" key="1">
    <citation type="journal article" date="2005" name="J. Bacteriol.">
        <title>Whole-genome sequencing of Staphylococcus haemolyticus uncovers the extreme plasticity of its genome and the evolution of human-colonizing staphylococcal species.</title>
        <authorList>
            <person name="Takeuchi F."/>
            <person name="Watanabe S."/>
            <person name="Baba T."/>
            <person name="Yuzawa H."/>
            <person name="Ito T."/>
            <person name="Morimoto Y."/>
            <person name="Kuroda M."/>
            <person name="Cui L."/>
            <person name="Takahashi M."/>
            <person name="Ankai A."/>
            <person name="Baba S."/>
            <person name="Fukui S."/>
            <person name="Lee J.C."/>
            <person name="Hiramatsu K."/>
        </authorList>
    </citation>
    <scope>NUCLEOTIDE SEQUENCE [LARGE SCALE GENOMIC DNA]</scope>
    <source>
        <strain evidence="1 2">JCSC1435</strain>
    </source>
</reference>